<feature type="binding site" evidence="1">
    <location>
        <position position="436"/>
    </location>
    <ligand>
        <name>Fe cation</name>
        <dbReference type="ChEBI" id="CHEBI:24875"/>
    </ligand>
</feature>
<keyword evidence="1" id="KW-0479">Metal-binding</keyword>
<feature type="binding site" evidence="1">
    <location>
        <position position="66"/>
    </location>
    <ligand>
        <name>Ni(2+)</name>
        <dbReference type="ChEBI" id="CHEBI:49786"/>
    </ligand>
</feature>
<proteinExistence type="predicted"/>
<evidence type="ECO:0000313" key="2">
    <source>
        <dbReference type="EMBL" id="KON31103.1"/>
    </source>
</evidence>
<sequence>MGETIKIHPLTRIEGHGELKLYLNGDGDVADAEFKIIGPVRGFEIFLRGQPAEEVPRLATRICGFCYTAHMIAAAKAVEDAWDIEPPEDAVKLRELLLHANNINSHALHYVMLAAPDFLCPDHGKGGLVDLVKVDRELVDAGINLRHVGQRITEIAGGRPIHPVTALPGGVTKVLKDEEIEDIEKLLKNSWDSLGVIKDRAWTILDRSRELAGTFEDIESHFLYTKQGKRLALYDGDLILQHREGGAQTIEPRDYSERLRKRVVGHSYVAQPYLEGMDPHDCVRVGPLARINGAPRDHDMMRDFTKAFGRPAQNAFAYNIARAIEMEESIRAMQEIIEGGIGTHTRDAVKPKAGTGFAFVEAPRGLLFHRYTTTGDGKVTDAKIVTPTEQNQLPIEKSARAIAKRYINSASPKGNRSERLNRVEMIVRAYDPCITCALKVIKLKDEKEVVM</sequence>
<dbReference type="PANTHER" id="PTHR43600">
    <property type="entry name" value="COENZYME F420 HYDROGENASE, SUBUNIT ALPHA"/>
    <property type="match status" value="1"/>
</dbReference>
<feature type="binding site" evidence="1">
    <location>
        <position position="63"/>
    </location>
    <ligand>
        <name>Ni(2+)</name>
        <dbReference type="ChEBI" id="CHEBI:49786"/>
    </ligand>
</feature>
<dbReference type="InterPro" id="IPR029014">
    <property type="entry name" value="NiFe-Hase_large"/>
</dbReference>
<dbReference type="AlphaFoldDB" id="A0A0M0BR92"/>
<name>A0A0M0BR92_9ARCH</name>
<dbReference type="EMBL" id="LFWZ01000013">
    <property type="protein sequence ID" value="KON31103.1"/>
    <property type="molecule type" value="Genomic_DNA"/>
</dbReference>
<organism evidence="2 3">
    <name type="scientific">miscellaneous Crenarchaeota group-15 archaeon DG-45</name>
    <dbReference type="NCBI Taxonomy" id="1685127"/>
    <lineage>
        <taxon>Archaea</taxon>
        <taxon>Candidatus Bathyarchaeota</taxon>
        <taxon>MCG-15</taxon>
    </lineage>
</organism>
<dbReference type="InterPro" id="IPR001501">
    <property type="entry name" value="Ni-dep_hyd_lsu"/>
</dbReference>
<accession>A0A0M0BR92</accession>
<dbReference type="PANTHER" id="PTHR43600:SF4">
    <property type="entry name" value="CYTOSOLIC NIFE-HYDROGENASE, ALPHA SUBUNIT"/>
    <property type="match status" value="1"/>
</dbReference>
<protein>
    <submittedName>
        <fullName evidence="2">Uncharacterized protein</fullName>
    </submittedName>
</protein>
<gene>
    <name evidence="2" type="ORF">AC482_01995</name>
</gene>
<feature type="binding site" evidence="1">
    <location>
        <position position="44"/>
    </location>
    <ligand>
        <name>Mg(2+)</name>
        <dbReference type="ChEBI" id="CHEBI:18420"/>
    </ligand>
</feature>
<keyword evidence="1" id="KW-0533">Nickel</keyword>
<dbReference type="Gene3D" id="1.10.645.10">
    <property type="entry name" value="Cytochrome-c3 Hydrogenase, chain B"/>
    <property type="match status" value="1"/>
</dbReference>
<comment type="cofactor">
    <cofactor evidence="1">
        <name>Fe cation</name>
        <dbReference type="ChEBI" id="CHEBI:24875"/>
    </cofactor>
</comment>
<keyword evidence="1" id="KW-0408">Iron</keyword>
<comment type="caution">
    <text evidence="2">The sequence shown here is derived from an EMBL/GenBank/DDBJ whole genome shotgun (WGS) entry which is preliminary data.</text>
</comment>
<keyword evidence="1" id="KW-0460">Magnesium</keyword>
<feature type="binding site" evidence="1">
    <location>
        <position position="66"/>
    </location>
    <ligand>
        <name>Fe cation</name>
        <dbReference type="ChEBI" id="CHEBI:24875"/>
    </ligand>
</feature>
<dbReference type="SUPFAM" id="SSF56762">
    <property type="entry name" value="HydB/Nqo4-like"/>
    <property type="match status" value="1"/>
</dbReference>
<reference evidence="2 3" key="1">
    <citation type="submission" date="2015-06" db="EMBL/GenBank/DDBJ databases">
        <title>New insights into the roles of widespread benthic archaea in carbon and nitrogen cycling.</title>
        <authorList>
            <person name="Lazar C.S."/>
            <person name="Baker B.J."/>
            <person name="Seitz K.W."/>
            <person name="Hyde A.S."/>
            <person name="Dick G.J."/>
            <person name="Hinrichs K.-U."/>
            <person name="Teske A.P."/>
        </authorList>
    </citation>
    <scope>NUCLEOTIDE SEQUENCE [LARGE SCALE GENOMIC DNA]</scope>
    <source>
        <strain evidence="2">DG-45</strain>
    </source>
</reference>
<feature type="binding site" evidence="1">
    <location>
        <position position="433"/>
    </location>
    <ligand>
        <name>Ni(2+)</name>
        <dbReference type="ChEBI" id="CHEBI:49786"/>
    </ligand>
</feature>
<dbReference type="GO" id="GO:0016151">
    <property type="term" value="F:nickel cation binding"/>
    <property type="evidence" value="ECO:0007669"/>
    <property type="project" value="InterPro"/>
</dbReference>
<dbReference type="Pfam" id="PF00374">
    <property type="entry name" value="NiFeSe_Hases"/>
    <property type="match status" value="2"/>
</dbReference>
<feature type="binding site" evidence="1">
    <location>
        <position position="384"/>
    </location>
    <ligand>
        <name>Mg(2+)</name>
        <dbReference type="ChEBI" id="CHEBI:18420"/>
    </ligand>
</feature>
<evidence type="ECO:0000256" key="1">
    <source>
        <dbReference type="PIRSR" id="PIRSR601501-1"/>
    </source>
</evidence>
<evidence type="ECO:0000313" key="3">
    <source>
        <dbReference type="Proteomes" id="UP000037210"/>
    </source>
</evidence>
<dbReference type="Proteomes" id="UP000037210">
    <property type="component" value="Unassembled WGS sequence"/>
</dbReference>
<comment type="cofactor">
    <cofactor evidence="1">
        <name>Ni(2+)</name>
        <dbReference type="ChEBI" id="CHEBI:49786"/>
    </cofactor>
</comment>